<evidence type="ECO:0000256" key="7">
    <source>
        <dbReference type="ARBA" id="ARBA00022840"/>
    </source>
</evidence>
<dbReference type="PANTHER" id="PTHR24421:SF10">
    <property type="entry name" value="NITRATE_NITRITE SENSOR PROTEIN NARQ"/>
    <property type="match status" value="1"/>
</dbReference>
<evidence type="ECO:0000313" key="14">
    <source>
        <dbReference type="EMBL" id="MDT7830954.1"/>
    </source>
</evidence>
<dbReference type="Proteomes" id="UP001257277">
    <property type="component" value="Unassembled WGS sequence"/>
</dbReference>
<evidence type="ECO:0000256" key="6">
    <source>
        <dbReference type="ARBA" id="ARBA00022777"/>
    </source>
</evidence>
<evidence type="ECO:0000256" key="1">
    <source>
        <dbReference type="ARBA" id="ARBA00000085"/>
    </source>
</evidence>
<keyword evidence="11" id="KW-1133">Transmembrane helix</keyword>
<keyword evidence="7" id="KW-0067">ATP-binding</keyword>
<dbReference type="SUPFAM" id="SSF55874">
    <property type="entry name" value="ATPase domain of HSP90 chaperone/DNA topoisomerase II/histidine kinase"/>
    <property type="match status" value="1"/>
</dbReference>
<name>A0ABU3LB36_9FLAO</name>
<feature type="transmembrane region" description="Helical" evidence="11">
    <location>
        <begin position="399"/>
        <end position="419"/>
    </location>
</feature>
<dbReference type="EMBL" id="JAVTTO010000001">
    <property type="protein sequence ID" value="MDT7830954.1"/>
    <property type="molecule type" value="Genomic_DNA"/>
</dbReference>
<dbReference type="Pfam" id="PF13181">
    <property type="entry name" value="TPR_8"/>
    <property type="match status" value="1"/>
</dbReference>
<dbReference type="Pfam" id="PF13424">
    <property type="entry name" value="TPR_12"/>
    <property type="match status" value="1"/>
</dbReference>
<keyword evidence="9" id="KW-0802">TPR repeat</keyword>
<dbReference type="SMART" id="SM00028">
    <property type="entry name" value="TPR"/>
    <property type="match status" value="6"/>
</dbReference>
<keyword evidence="6" id="KW-0418">Kinase</keyword>
<dbReference type="Gene3D" id="1.25.40.10">
    <property type="entry name" value="Tetratricopeptide repeat domain"/>
    <property type="match status" value="1"/>
</dbReference>
<dbReference type="EC" id="2.7.13.3" evidence="2"/>
<keyword evidence="11" id="KW-0472">Membrane</keyword>
<dbReference type="Gene3D" id="1.20.5.1930">
    <property type="match status" value="1"/>
</dbReference>
<keyword evidence="15" id="KW-1185">Reference proteome</keyword>
<dbReference type="InterPro" id="IPR011990">
    <property type="entry name" value="TPR-like_helical_dom_sf"/>
</dbReference>
<dbReference type="Gene3D" id="3.30.565.10">
    <property type="entry name" value="Histidine kinase-like ATPase, C-terminal domain"/>
    <property type="match status" value="1"/>
</dbReference>
<keyword evidence="10" id="KW-0175">Coiled coil</keyword>
<evidence type="ECO:0000256" key="10">
    <source>
        <dbReference type="SAM" id="Coils"/>
    </source>
</evidence>
<evidence type="ECO:0000256" key="12">
    <source>
        <dbReference type="SAM" id="SignalP"/>
    </source>
</evidence>
<dbReference type="InterPro" id="IPR050482">
    <property type="entry name" value="Sensor_HK_TwoCompSys"/>
</dbReference>
<dbReference type="CDD" id="cd16917">
    <property type="entry name" value="HATPase_UhpB-NarQ-NarX-like"/>
    <property type="match status" value="1"/>
</dbReference>
<feature type="domain" description="Histidine kinase" evidence="13">
    <location>
        <begin position="458"/>
        <end position="648"/>
    </location>
</feature>
<comment type="caution">
    <text evidence="14">The sequence shown here is derived from an EMBL/GenBank/DDBJ whole genome shotgun (WGS) entry which is preliminary data.</text>
</comment>
<dbReference type="Pfam" id="PF07730">
    <property type="entry name" value="HisKA_3"/>
    <property type="match status" value="1"/>
</dbReference>
<keyword evidence="8" id="KW-0902">Two-component regulatory system</keyword>
<dbReference type="PROSITE" id="PS50005">
    <property type="entry name" value="TPR"/>
    <property type="match status" value="1"/>
</dbReference>
<dbReference type="InterPro" id="IPR011712">
    <property type="entry name" value="Sig_transdc_His_kin_sub3_dim/P"/>
</dbReference>
<dbReference type="InterPro" id="IPR019734">
    <property type="entry name" value="TPR_rpt"/>
</dbReference>
<dbReference type="SUPFAM" id="SSF48452">
    <property type="entry name" value="TPR-like"/>
    <property type="match status" value="2"/>
</dbReference>
<dbReference type="InterPro" id="IPR003594">
    <property type="entry name" value="HATPase_dom"/>
</dbReference>
<accession>A0ABU3LB36</accession>
<keyword evidence="3" id="KW-0597">Phosphoprotein</keyword>
<feature type="coiled-coil region" evidence="10">
    <location>
        <begin position="357"/>
        <end position="391"/>
    </location>
</feature>
<evidence type="ECO:0000256" key="3">
    <source>
        <dbReference type="ARBA" id="ARBA00022553"/>
    </source>
</evidence>
<evidence type="ECO:0000256" key="5">
    <source>
        <dbReference type="ARBA" id="ARBA00022741"/>
    </source>
</evidence>
<dbReference type="Pfam" id="PF13176">
    <property type="entry name" value="TPR_7"/>
    <property type="match status" value="1"/>
</dbReference>
<dbReference type="RefSeq" id="WP_349240210.1">
    <property type="nucleotide sequence ID" value="NZ_JAVTTO010000001.1"/>
</dbReference>
<feature type="signal peptide" evidence="12">
    <location>
        <begin position="1"/>
        <end position="21"/>
    </location>
</feature>
<reference evidence="14 15" key="1">
    <citation type="submission" date="2023-09" db="EMBL/GenBank/DDBJ databases">
        <title>Novel taxa isolated from Blanes Bay.</title>
        <authorList>
            <person name="Rey-Velasco X."/>
            <person name="Lucena T."/>
        </authorList>
    </citation>
    <scope>NUCLEOTIDE SEQUENCE [LARGE SCALE GENOMIC DNA]</scope>
    <source>
        <strain evidence="14 15">S356</strain>
    </source>
</reference>
<evidence type="ECO:0000259" key="13">
    <source>
        <dbReference type="PROSITE" id="PS50109"/>
    </source>
</evidence>
<dbReference type="InterPro" id="IPR005467">
    <property type="entry name" value="His_kinase_dom"/>
</dbReference>
<dbReference type="PROSITE" id="PS50109">
    <property type="entry name" value="HIS_KIN"/>
    <property type="match status" value="1"/>
</dbReference>
<feature type="repeat" description="TPR" evidence="9">
    <location>
        <begin position="242"/>
        <end position="275"/>
    </location>
</feature>
<evidence type="ECO:0000256" key="8">
    <source>
        <dbReference type="ARBA" id="ARBA00023012"/>
    </source>
</evidence>
<evidence type="ECO:0000256" key="4">
    <source>
        <dbReference type="ARBA" id="ARBA00022679"/>
    </source>
</evidence>
<feature type="chain" id="PRO_5046826930" description="histidine kinase" evidence="12">
    <location>
        <begin position="22"/>
        <end position="648"/>
    </location>
</feature>
<evidence type="ECO:0000256" key="9">
    <source>
        <dbReference type="PROSITE-ProRule" id="PRU00339"/>
    </source>
</evidence>
<organism evidence="14 15">
    <name type="scientific">Asprobacillus argus</name>
    <dbReference type="NCBI Taxonomy" id="3076534"/>
    <lineage>
        <taxon>Bacteria</taxon>
        <taxon>Pseudomonadati</taxon>
        <taxon>Bacteroidota</taxon>
        <taxon>Flavobacteriia</taxon>
        <taxon>Flavobacteriales</taxon>
        <taxon>Flavobacteriaceae</taxon>
        <taxon>Asprobacillus</taxon>
    </lineage>
</organism>
<keyword evidence="4" id="KW-0808">Transferase</keyword>
<sequence>MKNPLYIFLFVMLFASTTLCAQTKLIDSLKATLLNVDTDAKKAKILGDLTWYYRAISTDSSLKYGHQALRLLNTMNDEKALAQQLSDMGAVYLFRGDIDASKSSYLHALKLRRKNKDTLGIAKINANLATIYQQLQQIDSAMVMSIDAMKFFEERGMIGNALIMKSNIANMYSSIKNYDKAIQYHLEILTAYRQQKNTFRQANELVNLGKAYLFVKDTTASITSFEEAIKLAEIVKNNRTLGVAYSNLGNIYFLKNKNKEAIRLFKESLKYRKALNSESEIASLNTSLGLLYLRTGKIALSKNYFSKSIGYYEKNDIPDKLSYIYQGLSLISAYEKNFNKMNYYTAKGEGLAISFYSKEVKEQVVELETKYETAKKEKEILQQKEQILANELAIKNRNLYIVLTSFALLLVALISYGIYRKNQFKRKQLQKELDLKDALATIKTQNRLQEQRLRISRDLHDNIGSQLTFIISSIDNLKFVTKDATPKLKEKLSSISTFTSETIFQLRDTIWAMNKNVITIEDLHTRILSFIEKAKGAIDTIDFKFNQEIEEHLEFSSLKGINIFRVIQEAINNTIKYADASMLEVNISKKSDDLVIFVTDNGKGFDKETVSLGNGLSNIEKRMSEVDGTTKIVTTPGKGTSIQIICKL</sequence>
<keyword evidence="5" id="KW-0547">Nucleotide-binding</keyword>
<comment type="catalytic activity">
    <reaction evidence="1">
        <text>ATP + protein L-histidine = ADP + protein N-phospho-L-histidine.</text>
        <dbReference type="EC" id="2.7.13.3"/>
    </reaction>
</comment>
<keyword evidence="11" id="KW-0812">Transmembrane</keyword>
<keyword evidence="12" id="KW-0732">Signal</keyword>
<gene>
    <name evidence="14" type="ORF">RQM59_01100</name>
</gene>
<dbReference type="InterPro" id="IPR036890">
    <property type="entry name" value="HATPase_C_sf"/>
</dbReference>
<evidence type="ECO:0000256" key="2">
    <source>
        <dbReference type="ARBA" id="ARBA00012438"/>
    </source>
</evidence>
<evidence type="ECO:0000313" key="15">
    <source>
        <dbReference type="Proteomes" id="UP001257277"/>
    </source>
</evidence>
<evidence type="ECO:0000256" key="11">
    <source>
        <dbReference type="SAM" id="Phobius"/>
    </source>
</evidence>
<dbReference type="Pfam" id="PF02518">
    <property type="entry name" value="HATPase_c"/>
    <property type="match status" value="1"/>
</dbReference>
<dbReference type="PANTHER" id="PTHR24421">
    <property type="entry name" value="NITRATE/NITRITE SENSOR PROTEIN NARX-RELATED"/>
    <property type="match status" value="1"/>
</dbReference>
<protein>
    <recommendedName>
        <fullName evidence="2">histidine kinase</fullName>
        <ecNumber evidence="2">2.7.13.3</ecNumber>
    </recommendedName>
</protein>
<proteinExistence type="predicted"/>